<feature type="region of interest" description="Disordered" evidence="1">
    <location>
        <begin position="322"/>
        <end position="343"/>
    </location>
</feature>
<dbReference type="Proteomes" id="UP000593880">
    <property type="component" value="Chromosome"/>
</dbReference>
<proteinExistence type="predicted"/>
<name>A0ABX6UQZ6_9BRAD</name>
<reference evidence="2 3" key="1">
    <citation type="submission" date="2018-06" db="EMBL/GenBank/DDBJ databases">
        <title>Comparative genomics of rhizobia nodulating Arachis hypogaea in China.</title>
        <authorList>
            <person name="Li Y."/>
        </authorList>
    </citation>
    <scope>NUCLEOTIDE SEQUENCE [LARGE SCALE GENOMIC DNA]</scope>
    <source>
        <strain evidence="2 3">CCBAU 51658</strain>
    </source>
</reference>
<evidence type="ECO:0000256" key="1">
    <source>
        <dbReference type="SAM" id="MobiDB-lite"/>
    </source>
</evidence>
<dbReference type="Pfam" id="PF20112">
    <property type="entry name" value="DUF6502"/>
    <property type="match status" value="1"/>
</dbReference>
<dbReference type="InterPro" id="IPR045445">
    <property type="entry name" value="DUF6502"/>
</dbReference>
<protein>
    <submittedName>
        <fullName evidence="2">Uncharacterized protein</fullName>
    </submittedName>
</protein>
<keyword evidence="3" id="KW-1185">Reference proteome</keyword>
<evidence type="ECO:0000313" key="3">
    <source>
        <dbReference type="Proteomes" id="UP000593880"/>
    </source>
</evidence>
<accession>A0ABX6UQZ6</accession>
<gene>
    <name evidence="2" type="ORF">XH86_18110</name>
</gene>
<organism evidence="2 3">
    <name type="scientific">Bradyrhizobium guangdongense</name>
    <dbReference type="NCBI Taxonomy" id="1325090"/>
    <lineage>
        <taxon>Bacteria</taxon>
        <taxon>Pseudomonadati</taxon>
        <taxon>Pseudomonadota</taxon>
        <taxon>Alphaproteobacteria</taxon>
        <taxon>Hyphomicrobiales</taxon>
        <taxon>Nitrobacteraceae</taxon>
        <taxon>Bradyrhizobium</taxon>
    </lineage>
</organism>
<dbReference type="EMBL" id="CP030057">
    <property type="protein sequence ID" value="QOZ63833.1"/>
    <property type="molecule type" value="Genomic_DNA"/>
</dbReference>
<sequence>MPWVKSLYVAPSVARRICGKIYHVNRELRNCGIVSHMFPAYNSDMNAKSGPKAAAPQPNAAAKLHAPLARLLRPLVRLCIRSGMTFPALAQLLRELFVNVAEHDFALEGKEQTDSRVSLLTGIHRKEVARLRGAGAPVHETPAAVSLTSAVIARWLAAPEFTDAKGEPLALPRTAEGDTPSFEQLVASVTKDVRPRAVLDEWIDRKLVTINAADEIELVEAAFVPSGADDSKWHYLGRNLHDHIAAAAANVSGPAPRFLERAVHYNNISPKLARRLEARSRELAMDALKTANREANRALAKDKGGDARWNFGIYIYSEAADEEGEAKEVGKENSKENGKEGSS</sequence>
<evidence type="ECO:0000313" key="2">
    <source>
        <dbReference type="EMBL" id="QOZ63833.1"/>
    </source>
</evidence>
<feature type="compositionally biased region" description="Basic and acidic residues" evidence="1">
    <location>
        <begin position="326"/>
        <end position="343"/>
    </location>
</feature>